<keyword evidence="2" id="KW-1185">Reference proteome</keyword>
<dbReference type="EMBL" id="BAAAHQ010000056">
    <property type="protein sequence ID" value="GAA0952905.1"/>
    <property type="molecule type" value="Genomic_DNA"/>
</dbReference>
<organism evidence="1 2">
    <name type="scientific">Nonomuraea longicatena</name>
    <dbReference type="NCBI Taxonomy" id="83682"/>
    <lineage>
        <taxon>Bacteria</taxon>
        <taxon>Bacillati</taxon>
        <taxon>Actinomycetota</taxon>
        <taxon>Actinomycetes</taxon>
        <taxon>Streptosporangiales</taxon>
        <taxon>Streptosporangiaceae</taxon>
        <taxon>Nonomuraea</taxon>
    </lineage>
</organism>
<comment type="caution">
    <text evidence="1">The sequence shown here is derived from an EMBL/GenBank/DDBJ whole genome shotgun (WGS) entry which is preliminary data.</text>
</comment>
<accession>A0ABN1R790</accession>
<name>A0ABN1R790_9ACTN</name>
<reference evidence="1 2" key="1">
    <citation type="journal article" date="2019" name="Int. J. Syst. Evol. Microbiol.">
        <title>The Global Catalogue of Microorganisms (GCM) 10K type strain sequencing project: providing services to taxonomists for standard genome sequencing and annotation.</title>
        <authorList>
            <consortium name="The Broad Institute Genomics Platform"/>
            <consortium name="The Broad Institute Genome Sequencing Center for Infectious Disease"/>
            <person name="Wu L."/>
            <person name="Ma J."/>
        </authorList>
    </citation>
    <scope>NUCLEOTIDE SEQUENCE [LARGE SCALE GENOMIC DNA]</scope>
    <source>
        <strain evidence="1 2">JCM 11136</strain>
    </source>
</reference>
<proteinExistence type="predicted"/>
<gene>
    <name evidence="1" type="ORF">GCM10009560_75090</name>
</gene>
<evidence type="ECO:0000313" key="2">
    <source>
        <dbReference type="Proteomes" id="UP001501578"/>
    </source>
</evidence>
<evidence type="ECO:0000313" key="1">
    <source>
        <dbReference type="EMBL" id="GAA0952905.1"/>
    </source>
</evidence>
<protein>
    <submittedName>
        <fullName evidence="1">Uncharacterized protein</fullName>
    </submittedName>
</protein>
<sequence>MGYPSVERRTTLAAAALGRTPGTPGPDPGKGAPLTAVMGEILDVSPHLITIETPDGQEERLVIAPWATAWRGTDVAPADLPVGGRVLMRALREGRVVERLWGDTTRVTGTITDVSGRTDLAVELDCGTHRGRRTILIPYRATGRLRVRYPKLEPGYLFDGIGIVDEGVERITLPATSQPAYPARSVPSPPPAYSAQQSRISGTVVWFDGTQRGAAYPMLERADAGCPDSAVSCAGLPYLSIGSLLHVRNVCADRSARVPIVACGCLAGRFCDRCVECDTSPRGRLAELSAPTFVELGGDLTKGCFNAQIGLG</sequence>
<dbReference type="Proteomes" id="UP001501578">
    <property type="component" value="Unassembled WGS sequence"/>
</dbReference>